<evidence type="ECO:0000313" key="13">
    <source>
        <dbReference type="EMBL" id="ADH89216.1"/>
    </source>
</evidence>
<comment type="function">
    <text evidence="1">Part of the ABC transporter complex MalEFGK involved in maltose/maltodextrin import. Probably responsible for the translocation of the substrate across the membrane.</text>
</comment>
<dbReference type="Pfam" id="PF00528">
    <property type="entry name" value="BPD_transp_1"/>
    <property type="match status" value="1"/>
</dbReference>
<dbReference type="InterPro" id="IPR035906">
    <property type="entry name" value="MetI-like_sf"/>
</dbReference>
<dbReference type="CDD" id="cd06261">
    <property type="entry name" value="TM_PBP2"/>
    <property type="match status" value="1"/>
</dbReference>
<evidence type="ECO:0000256" key="6">
    <source>
        <dbReference type="ARBA" id="ARBA00022597"/>
    </source>
</evidence>
<dbReference type="RefSeq" id="WP_013166720.1">
    <property type="nucleotide sequence ID" value="NC_014217.1"/>
</dbReference>
<dbReference type="PANTHER" id="PTHR32243">
    <property type="entry name" value="MALTOSE TRANSPORT SYSTEM PERMEASE-RELATED"/>
    <property type="match status" value="1"/>
</dbReference>
<feature type="transmembrane region" description="Helical" evidence="11">
    <location>
        <begin position="157"/>
        <end position="179"/>
    </location>
</feature>
<accession>D6ZZ80</accession>
<evidence type="ECO:0000313" key="14">
    <source>
        <dbReference type="Proteomes" id="UP000006633"/>
    </source>
</evidence>
<evidence type="ECO:0000256" key="3">
    <source>
        <dbReference type="ARBA" id="ARBA00009047"/>
    </source>
</evidence>
<dbReference type="InterPro" id="IPR000515">
    <property type="entry name" value="MetI-like"/>
</dbReference>
<keyword evidence="8 11" id="KW-1133">Transmembrane helix</keyword>
<evidence type="ECO:0000256" key="5">
    <source>
        <dbReference type="ARBA" id="ARBA00022475"/>
    </source>
</evidence>
<dbReference type="eggNOG" id="COG0395">
    <property type="taxonomic scope" value="Bacteria"/>
</dbReference>
<feature type="transmembrane region" description="Helical" evidence="11">
    <location>
        <begin position="87"/>
        <end position="112"/>
    </location>
</feature>
<dbReference type="SUPFAM" id="SSF161098">
    <property type="entry name" value="MetI-like"/>
    <property type="match status" value="1"/>
</dbReference>
<evidence type="ECO:0000256" key="9">
    <source>
        <dbReference type="ARBA" id="ARBA00023136"/>
    </source>
</evidence>
<keyword evidence="9 11" id="KW-0472">Membrane</keyword>
<dbReference type="AlphaFoldDB" id="D6ZZ80"/>
<dbReference type="OrthoDB" id="9815445at2"/>
<feature type="transmembrane region" description="Helical" evidence="11">
    <location>
        <begin position="200"/>
        <end position="224"/>
    </location>
</feature>
<dbReference type="GO" id="GO:0005886">
    <property type="term" value="C:plasma membrane"/>
    <property type="evidence" value="ECO:0007669"/>
    <property type="project" value="UniProtKB-SubCell"/>
</dbReference>
<dbReference type="PROSITE" id="PS50928">
    <property type="entry name" value="ABC_TM1"/>
    <property type="match status" value="1"/>
</dbReference>
<gene>
    <name evidence="13" type="ordered locus">Snov_1913</name>
</gene>
<dbReference type="Proteomes" id="UP000006633">
    <property type="component" value="Chromosome"/>
</dbReference>
<name>D6ZZ80_ANCN5</name>
<dbReference type="HOGENOM" id="CLU_016047_1_2_5"/>
<sequence>MTVASLDAQSPMHKSERGFFALMAPGARRAFFYLFVIGIGFVIAFPVLWLVLTSLRPASGMFYVHRGTEFTLDNFTEVFENRTVIKAYVNSAIIATLATVLSLGITVTSGYMLSRFRGPIASGWFSIIYVFRCVPYISWVLPLYIVTQNLGVYDTYLGLLLPHIAVHICFFSWLMKGFFDGIDPSMEYAALIDGCTRWGAFVRVALPSAVPGLAALAVLCWLWTWNEFLFALLLTSHNTPVLTVVMAQFVHELGIEWNLMSATAVMALGPALLITFFGQKYVITGLKI</sequence>
<dbReference type="KEGG" id="sno:Snov_1913"/>
<evidence type="ECO:0000256" key="2">
    <source>
        <dbReference type="ARBA" id="ARBA00004651"/>
    </source>
</evidence>
<evidence type="ECO:0000256" key="7">
    <source>
        <dbReference type="ARBA" id="ARBA00022692"/>
    </source>
</evidence>
<dbReference type="EMBL" id="CP002026">
    <property type="protein sequence ID" value="ADH89216.1"/>
    <property type="molecule type" value="Genomic_DNA"/>
</dbReference>
<organism evidence="13 14">
    <name type="scientific">Ancylobacter novellus (strain ATCC 8093 / DSM 506 / JCM 20403 / CCM 1077 / IAM 12100 / NBRC 12443 / NCIMB 10456)</name>
    <name type="common">Starkeya novella</name>
    <dbReference type="NCBI Taxonomy" id="639283"/>
    <lineage>
        <taxon>Bacteria</taxon>
        <taxon>Pseudomonadati</taxon>
        <taxon>Pseudomonadota</taxon>
        <taxon>Alphaproteobacteria</taxon>
        <taxon>Hyphomicrobiales</taxon>
        <taxon>Xanthobacteraceae</taxon>
        <taxon>Ancylobacter</taxon>
    </lineage>
</organism>
<feature type="transmembrane region" description="Helical" evidence="11">
    <location>
        <begin position="257"/>
        <end position="278"/>
    </location>
</feature>
<comment type="subcellular location">
    <subcellularLocation>
        <location evidence="2 11">Cell membrane</location>
        <topology evidence="2 11">Multi-pass membrane protein</topology>
    </subcellularLocation>
</comment>
<keyword evidence="14" id="KW-1185">Reference proteome</keyword>
<evidence type="ECO:0000256" key="10">
    <source>
        <dbReference type="ARBA" id="ARBA00041109"/>
    </source>
</evidence>
<evidence type="ECO:0000256" key="4">
    <source>
        <dbReference type="ARBA" id="ARBA00022448"/>
    </source>
</evidence>
<keyword evidence="4 11" id="KW-0813">Transport</keyword>
<evidence type="ECO:0000256" key="11">
    <source>
        <dbReference type="RuleBase" id="RU363032"/>
    </source>
</evidence>
<evidence type="ECO:0000256" key="1">
    <source>
        <dbReference type="ARBA" id="ARBA00002264"/>
    </source>
</evidence>
<dbReference type="STRING" id="639283.Snov_1913"/>
<proteinExistence type="inferred from homology"/>
<feature type="transmembrane region" description="Helical" evidence="11">
    <location>
        <begin position="30"/>
        <end position="52"/>
    </location>
</feature>
<feature type="transmembrane region" description="Helical" evidence="11">
    <location>
        <begin position="124"/>
        <end position="145"/>
    </location>
</feature>
<keyword evidence="7 11" id="KW-0812">Transmembrane</keyword>
<dbReference type="PANTHER" id="PTHR32243:SF50">
    <property type="entry name" value="MALTOSE_MALTODEXTRIN TRANSPORT SYSTEM PERMEASE PROTEIN MALG"/>
    <property type="match status" value="1"/>
</dbReference>
<keyword evidence="5" id="KW-1003">Cell membrane</keyword>
<feature type="domain" description="ABC transmembrane type-1" evidence="12">
    <location>
        <begin position="88"/>
        <end position="278"/>
    </location>
</feature>
<feature type="transmembrane region" description="Helical" evidence="11">
    <location>
        <begin position="230"/>
        <end position="250"/>
    </location>
</feature>
<dbReference type="GO" id="GO:0055085">
    <property type="term" value="P:transmembrane transport"/>
    <property type="evidence" value="ECO:0007669"/>
    <property type="project" value="InterPro"/>
</dbReference>
<dbReference type="Gene3D" id="1.10.3720.10">
    <property type="entry name" value="MetI-like"/>
    <property type="match status" value="1"/>
</dbReference>
<evidence type="ECO:0000256" key="8">
    <source>
        <dbReference type="ARBA" id="ARBA00022989"/>
    </source>
</evidence>
<keyword evidence="6" id="KW-0762">Sugar transport</keyword>
<dbReference type="InterPro" id="IPR050901">
    <property type="entry name" value="BP-dep_ABC_trans_perm"/>
</dbReference>
<evidence type="ECO:0000259" key="12">
    <source>
        <dbReference type="PROSITE" id="PS50928"/>
    </source>
</evidence>
<reference evidence="13 14" key="1">
    <citation type="journal article" date="2012" name="Stand. Genomic Sci.">
        <title>Complete genome sequence of the facultatively chemolithoautotrophic and methylotrophic alpha Proteobacterium Starkeya novella type strain (ATCC 8093(T)).</title>
        <authorList>
            <person name="Kappler U."/>
            <person name="Davenport K."/>
            <person name="Beatson S."/>
            <person name="Lucas S."/>
            <person name="Lapidus A."/>
            <person name="Copeland A."/>
            <person name="Berry K.W."/>
            <person name="Glavina Del Rio T."/>
            <person name="Hammon N."/>
            <person name="Dalin E."/>
            <person name="Tice H."/>
            <person name="Pitluck S."/>
            <person name="Richardson P."/>
            <person name="Bruce D."/>
            <person name="Goodwin L.A."/>
            <person name="Han C."/>
            <person name="Tapia R."/>
            <person name="Detter J.C."/>
            <person name="Chang Y.J."/>
            <person name="Jeffries C.D."/>
            <person name="Land M."/>
            <person name="Hauser L."/>
            <person name="Kyrpides N.C."/>
            <person name="Goker M."/>
            <person name="Ivanova N."/>
            <person name="Klenk H.P."/>
            <person name="Woyke T."/>
        </authorList>
    </citation>
    <scope>NUCLEOTIDE SEQUENCE [LARGE SCALE GENOMIC DNA]</scope>
    <source>
        <strain evidence="14">ATCC 8093 / DSM 506 / JCM 20403 / CCM 1077 / IAM 12100 / NBRC 12443 / NCIMB 10456</strain>
    </source>
</reference>
<protein>
    <recommendedName>
        <fullName evidence="10">Maltose/maltodextrin transport system permease protein MalG</fullName>
    </recommendedName>
</protein>
<comment type="similarity">
    <text evidence="3">Belongs to the binding-protein-dependent transport system permease family. MalFG subfamily.</text>
</comment>